<organism evidence="2 3">
    <name type="scientific">Endozoicomonas lisbonensis</name>
    <dbReference type="NCBI Taxonomy" id="3120522"/>
    <lineage>
        <taxon>Bacteria</taxon>
        <taxon>Pseudomonadati</taxon>
        <taxon>Pseudomonadota</taxon>
        <taxon>Gammaproteobacteria</taxon>
        <taxon>Oceanospirillales</taxon>
        <taxon>Endozoicomonadaceae</taxon>
        <taxon>Endozoicomonas</taxon>
    </lineage>
</organism>
<feature type="domain" description="BLUF" evidence="1">
    <location>
        <begin position="1"/>
        <end position="94"/>
    </location>
</feature>
<dbReference type="Pfam" id="PF04940">
    <property type="entry name" value="BLUF"/>
    <property type="match status" value="1"/>
</dbReference>
<dbReference type="SUPFAM" id="SSF54975">
    <property type="entry name" value="Acylphosphatase/BLUF domain-like"/>
    <property type="match status" value="1"/>
</dbReference>
<gene>
    <name evidence="2" type="ORF">V5J35_002902</name>
</gene>
<comment type="caution">
    <text evidence="2">The sequence shown here is derived from an EMBL/GenBank/DDBJ whole genome shotgun (WGS) entry which is preliminary data.</text>
</comment>
<name>A0ABV2SIX9_9GAMM</name>
<protein>
    <recommendedName>
        <fullName evidence="1">BLUF domain-containing protein</fullName>
    </recommendedName>
</protein>
<evidence type="ECO:0000259" key="1">
    <source>
        <dbReference type="PROSITE" id="PS50925"/>
    </source>
</evidence>
<dbReference type="PROSITE" id="PS50925">
    <property type="entry name" value="BLUF"/>
    <property type="match status" value="1"/>
</dbReference>
<keyword evidence="3" id="KW-1185">Reference proteome</keyword>
<dbReference type="SMART" id="SM01034">
    <property type="entry name" value="BLUF"/>
    <property type="match status" value="1"/>
</dbReference>
<evidence type="ECO:0000313" key="3">
    <source>
        <dbReference type="Proteomes" id="UP001549366"/>
    </source>
</evidence>
<reference evidence="2 3" key="1">
    <citation type="submission" date="2024-06" db="EMBL/GenBank/DDBJ databases">
        <title>Genomic Encyclopedia of Type Strains, Phase V (KMG-V): Genome sequencing to study the core and pangenomes of soil and plant-associated prokaryotes.</title>
        <authorList>
            <person name="Whitman W."/>
        </authorList>
    </citation>
    <scope>NUCLEOTIDE SEQUENCE [LARGE SCALE GENOMIC DNA]</scope>
    <source>
        <strain evidence="2 3">NE40</strain>
    </source>
</reference>
<dbReference type="InterPro" id="IPR036046">
    <property type="entry name" value="Acylphosphatase-like_dom_sf"/>
</dbReference>
<dbReference type="InterPro" id="IPR007024">
    <property type="entry name" value="BLUF_domain"/>
</dbReference>
<accession>A0ABV2SIX9</accession>
<evidence type="ECO:0000313" key="2">
    <source>
        <dbReference type="EMBL" id="MET4757710.1"/>
    </source>
</evidence>
<dbReference type="EMBL" id="JBEWTB010000002">
    <property type="protein sequence ID" value="MET4757710.1"/>
    <property type="molecule type" value="Genomic_DNA"/>
</dbReference>
<dbReference type="RefSeq" id="WP_354007844.1">
    <property type="nucleotide sequence ID" value="NZ_JBEWTA010000001.1"/>
</dbReference>
<dbReference type="Proteomes" id="UP001549366">
    <property type="component" value="Unassembled WGS sequence"/>
</dbReference>
<sequence>MHLIIYTSRYTGEASQITDDLRTITQTAKNNNPALNITGLLFYHNQQFMQIIEGEKPDLEGLMKVVTADPRHKEVIRIVDQEVPERGFSDWNMDSFNLAEQQQLTPDQLKAIKELYSQNFAMQSNSVVDFYRSMLSDDKADYC</sequence>
<proteinExistence type="predicted"/>
<dbReference type="Gene3D" id="3.30.70.100">
    <property type="match status" value="1"/>
</dbReference>